<accession>A0A1W1Y103</accession>
<organism evidence="1 2">
    <name type="scientific">Andreprevotia lacus DSM 23236</name>
    <dbReference type="NCBI Taxonomy" id="1121001"/>
    <lineage>
        <taxon>Bacteria</taxon>
        <taxon>Pseudomonadati</taxon>
        <taxon>Pseudomonadota</taxon>
        <taxon>Betaproteobacteria</taxon>
        <taxon>Neisseriales</taxon>
        <taxon>Chitinibacteraceae</taxon>
        <taxon>Andreprevotia</taxon>
    </lineage>
</organism>
<proteinExistence type="predicted"/>
<keyword evidence="2" id="KW-1185">Reference proteome</keyword>
<dbReference type="EMBL" id="FWXD01000035">
    <property type="protein sequence ID" value="SMC29438.1"/>
    <property type="molecule type" value="Genomic_DNA"/>
</dbReference>
<reference evidence="1 2" key="1">
    <citation type="submission" date="2017-04" db="EMBL/GenBank/DDBJ databases">
        <authorList>
            <person name="Afonso C.L."/>
            <person name="Miller P.J."/>
            <person name="Scott M.A."/>
            <person name="Spackman E."/>
            <person name="Goraichik I."/>
            <person name="Dimitrov K.M."/>
            <person name="Suarez D.L."/>
            <person name="Swayne D.E."/>
        </authorList>
    </citation>
    <scope>NUCLEOTIDE SEQUENCE [LARGE SCALE GENOMIC DNA]</scope>
    <source>
        <strain evidence="1 2">DSM 23236</strain>
    </source>
</reference>
<dbReference type="AlphaFoldDB" id="A0A1W1Y103"/>
<evidence type="ECO:0000313" key="2">
    <source>
        <dbReference type="Proteomes" id="UP000192761"/>
    </source>
</evidence>
<evidence type="ECO:0000313" key="1">
    <source>
        <dbReference type="EMBL" id="SMC29438.1"/>
    </source>
</evidence>
<sequence>MKIVRNVCQERTDGGFQGSTEGIAGWFERDQRGCIVAKAREDAMGLLDLREIMQAEPRHPQCKVQLAT</sequence>
<protein>
    <submittedName>
        <fullName evidence="1">Uncharacterized protein</fullName>
    </submittedName>
</protein>
<gene>
    <name evidence="1" type="ORF">SAMN02745857_03836</name>
</gene>
<name>A0A1W1Y103_9NEIS</name>
<dbReference type="Proteomes" id="UP000192761">
    <property type="component" value="Unassembled WGS sequence"/>
</dbReference>